<evidence type="ECO:0000256" key="1">
    <source>
        <dbReference type="SAM" id="Phobius"/>
    </source>
</evidence>
<keyword evidence="1" id="KW-0812">Transmembrane</keyword>
<gene>
    <name evidence="2" type="ORF">J2X07_002237</name>
</gene>
<accession>A0ABU1U1G8</accession>
<reference evidence="2 3" key="1">
    <citation type="submission" date="2023-07" db="EMBL/GenBank/DDBJ databases">
        <title>Sorghum-associated microbial communities from plants grown in Nebraska, USA.</title>
        <authorList>
            <person name="Schachtman D."/>
        </authorList>
    </citation>
    <scope>NUCLEOTIDE SEQUENCE [LARGE SCALE GENOMIC DNA]</scope>
    <source>
        <strain evidence="2 3">BE211</strain>
    </source>
</reference>
<keyword evidence="3" id="KW-1185">Reference proteome</keyword>
<dbReference type="EMBL" id="JAVDWA010000003">
    <property type="protein sequence ID" value="MDR7073251.1"/>
    <property type="molecule type" value="Genomic_DNA"/>
</dbReference>
<sequence>MDWSMFIGLGIALAFLRWEKNERNVFPFLKELIVFSVFMVAFSLISDFVISKMTFPFSIKNPFSEAAQLWIGGSLFFCVNMFSCF</sequence>
<name>A0ABU1U1G8_9BACL</name>
<keyword evidence="1" id="KW-0472">Membrane</keyword>
<organism evidence="2 3">
    <name type="scientific">Fictibacillus barbaricus</name>
    <dbReference type="NCBI Taxonomy" id="182136"/>
    <lineage>
        <taxon>Bacteria</taxon>
        <taxon>Bacillati</taxon>
        <taxon>Bacillota</taxon>
        <taxon>Bacilli</taxon>
        <taxon>Bacillales</taxon>
        <taxon>Fictibacillaceae</taxon>
        <taxon>Fictibacillus</taxon>
    </lineage>
</organism>
<protein>
    <submittedName>
        <fullName evidence="2">Uncharacterized protein</fullName>
    </submittedName>
</protein>
<feature type="transmembrane region" description="Helical" evidence="1">
    <location>
        <begin position="31"/>
        <end position="50"/>
    </location>
</feature>
<keyword evidence="1" id="KW-1133">Transmembrane helix</keyword>
<proteinExistence type="predicted"/>
<dbReference type="Proteomes" id="UP001258181">
    <property type="component" value="Unassembled WGS sequence"/>
</dbReference>
<comment type="caution">
    <text evidence="2">The sequence shown here is derived from an EMBL/GenBank/DDBJ whole genome shotgun (WGS) entry which is preliminary data.</text>
</comment>
<evidence type="ECO:0000313" key="3">
    <source>
        <dbReference type="Proteomes" id="UP001258181"/>
    </source>
</evidence>
<evidence type="ECO:0000313" key="2">
    <source>
        <dbReference type="EMBL" id="MDR7073251.1"/>
    </source>
</evidence>